<dbReference type="InterPro" id="IPR017937">
    <property type="entry name" value="Thioredoxin_CS"/>
</dbReference>
<dbReference type="Pfam" id="PF00578">
    <property type="entry name" value="AhpC-TSA"/>
    <property type="match status" value="1"/>
</dbReference>
<dbReference type="InterPro" id="IPR050553">
    <property type="entry name" value="Thioredoxin_ResA/DsbE_sf"/>
</dbReference>
<accession>A0AA44TE21</accession>
<dbReference type="SUPFAM" id="SSF52833">
    <property type="entry name" value="Thioredoxin-like"/>
    <property type="match status" value="1"/>
</dbReference>
<keyword evidence="1" id="KW-1015">Disulfide bond</keyword>
<comment type="caution">
    <text evidence="3">The sequence shown here is derived from an EMBL/GenBank/DDBJ whole genome shotgun (WGS) entry which is preliminary data.</text>
</comment>
<evidence type="ECO:0000313" key="4">
    <source>
        <dbReference type="Proteomes" id="UP000226357"/>
    </source>
</evidence>
<feature type="domain" description="Thioredoxin" evidence="2">
    <location>
        <begin position="41"/>
        <end position="182"/>
    </location>
</feature>
<dbReference type="GO" id="GO:0016209">
    <property type="term" value="F:antioxidant activity"/>
    <property type="evidence" value="ECO:0007669"/>
    <property type="project" value="InterPro"/>
</dbReference>
<dbReference type="InterPro" id="IPR013766">
    <property type="entry name" value="Thioredoxin_domain"/>
</dbReference>
<dbReference type="InterPro" id="IPR036249">
    <property type="entry name" value="Thioredoxin-like_sf"/>
</dbReference>
<dbReference type="Gene3D" id="3.40.30.10">
    <property type="entry name" value="Glutaredoxin"/>
    <property type="match status" value="1"/>
</dbReference>
<evidence type="ECO:0000313" key="3">
    <source>
        <dbReference type="EMBL" id="PFR99403.1"/>
    </source>
</evidence>
<dbReference type="AlphaFoldDB" id="A0AA44TE21"/>
<organism evidence="3 4">
    <name type="scientific">Bacillus cereus</name>
    <dbReference type="NCBI Taxonomy" id="1396"/>
    <lineage>
        <taxon>Bacteria</taxon>
        <taxon>Bacillati</taxon>
        <taxon>Bacillota</taxon>
        <taxon>Bacilli</taxon>
        <taxon>Bacillales</taxon>
        <taxon>Bacillaceae</taxon>
        <taxon>Bacillus</taxon>
        <taxon>Bacillus cereus group</taxon>
    </lineage>
</organism>
<evidence type="ECO:0000259" key="2">
    <source>
        <dbReference type="PROSITE" id="PS51352"/>
    </source>
</evidence>
<sequence length="186" mass="21068">MKKWLIIGVISIALCYTVIQNFLLKDTGVHKSQTESIAIGTEVGNVAPNFLLQTVDGKEVHLTDYKGKKVLLNFWASWCGPCKIEMPDMERFRKDMKEKGIEVVAINATASEQSPDHVKHFLQENNYTFPVLLDIQGQANATYQIMSIPTSFILDEKGVIHFKHVGPMTYENMLEYMDSLSRINGQ</sequence>
<dbReference type="EMBL" id="NVBO01000132">
    <property type="protein sequence ID" value="PFR99403.1"/>
    <property type="molecule type" value="Genomic_DNA"/>
</dbReference>
<dbReference type="PROSITE" id="PS00194">
    <property type="entry name" value="THIOREDOXIN_1"/>
    <property type="match status" value="1"/>
</dbReference>
<proteinExistence type="predicted"/>
<reference evidence="3 4" key="1">
    <citation type="submission" date="2017-09" db="EMBL/GenBank/DDBJ databases">
        <title>Large-scale bioinformatics analysis of Bacillus genomes uncovers conserved roles of natural products in bacterial physiology.</title>
        <authorList>
            <consortium name="Agbiome Team Llc"/>
            <person name="Bleich R.M."/>
            <person name="Grubbs K.J."/>
            <person name="Santa Maria K.C."/>
            <person name="Allen S.E."/>
            <person name="Farag S."/>
            <person name="Shank E.A."/>
            <person name="Bowers A."/>
        </authorList>
    </citation>
    <scope>NUCLEOTIDE SEQUENCE [LARGE SCALE GENOMIC DNA]</scope>
    <source>
        <strain evidence="3 4">AFS067272</strain>
    </source>
</reference>
<name>A0AA44TE21_BACCE</name>
<dbReference type="Proteomes" id="UP000226357">
    <property type="component" value="Unassembled WGS sequence"/>
</dbReference>
<dbReference type="InterPro" id="IPR000866">
    <property type="entry name" value="AhpC/TSA"/>
</dbReference>
<dbReference type="PANTHER" id="PTHR42852:SF1">
    <property type="entry name" value="THIOREDOXIN-LIKE PROTEIN YNEN"/>
    <property type="match status" value="1"/>
</dbReference>
<dbReference type="CDD" id="cd02966">
    <property type="entry name" value="TlpA_like_family"/>
    <property type="match status" value="1"/>
</dbReference>
<dbReference type="PROSITE" id="PS51352">
    <property type="entry name" value="THIOREDOXIN_2"/>
    <property type="match status" value="1"/>
</dbReference>
<dbReference type="PANTHER" id="PTHR42852">
    <property type="entry name" value="THIOL:DISULFIDE INTERCHANGE PROTEIN DSBE"/>
    <property type="match status" value="1"/>
</dbReference>
<protein>
    <submittedName>
        <fullName evidence="3">Peroxiredoxin</fullName>
    </submittedName>
</protein>
<gene>
    <name evidence="3" type="ORF">COK38_16040</name>
</gene>
<evidence type="ECO:0000256" key="1">
    <source>
        <dbReference type="ARBA" id="ARBA00023157"/>
    </source>
</evidence>
<dbReference type="GO" id="GO:0016491">
    <property type="term" value="F:oxidoreductase activity"/>
    <property type="evidence" value="ECO:0007669"/>
    <property type="project" value="InterPro"/>
</dbReference>